<dbReference type="InterPro" id="IPR003159">
    <property type="entry name" value="Lyase_8_central_dom"/>
</dbReference>
<dbReference type="SUPFAM" id="SSF74650">
    <property type="entry name" value="Galactose mutarotase-like"/>
    <property type="match status" value="1"/>
</dbReference>
<comment type="similarity">
    <text evidence="1">Belongs to the polysaccharide lyase 8 family.</text>
</comment>
<protein>
    <recommendedName>
        <fullName evidence="10">Chondroitin AC lyase</fullName>
    </recommendedName>
</protein>
<evidence type="ECO:0008006" key="10">
    <source>
        <dbReference type="Google" id="ProtNLM"/>
    </source>
</evidence>
<feature type="chain" id="PRO_5042119121" description="Chondroitin AC lyase" evidence="4">
    <location>
        <begin position="25"/>
        <end position="802"/>
    </location>
</feature>
<dbReference type="GO" id="GO:0005576">
    <property type="term" value="C:extracellular region"/>
    <property type="evidence" value="ECO:0007669"/>
    <property type="project" value="InterPro"/>
</dbReference>
<comment type="caution">
    <text evidence="8">The sequence shown here is derived from an EMBL/GenBank/DDBJ whole genome shotgun (WGS) entry which is preliminary data.</text>
</comment>
<evidence type="ECO:0000256" key="4">
    <source>
        <dbReference type="SAM" id="SignalP"/>
    </source>
</evidence>
<dbReference type="Proteomes" id="UP001206595">
    <property type="component" value="Unassembled WGS sequence"/>
</dbReference>
<reference evidence="8" key="2">
    <citation type="journal article" date="2022" name="Proc. Natl. Acad. Sci. U.S.A.">
        <title>Diploid-dominant life cycles characterize the early evolution of Fungi.</title>
        <authorList>
            <person name="Amses K.R."/>
            <person name="Simmons D.R."/>
            <person name="Longcore J.E."/>
            <person name="Mondo S.J."/>
            <person name="Seto K."/>
            <person name="Jeronimo G.H."/>
            <person name="Bonds A.E."/>
            <person name="Quandt C.A."/>
            <person name="Davis W.J."/>
            <person name="Chang Y."/>
            <person name="Federici B.A."/>
            <person name="Kuo A."/>
            <person name="LaButti K."/>
            <person name="Pangilinan J."/>
            <person name="Andreopoulos W."/>
            <person name="Tritt A."/>
            <person name="Riley R."/>
            <person name="Hundley H."/>
            <person name="Johnson J."/>
            <person name="Lipzen A."/>
            <person name="Barry K."/>
            <person name="Lang B.F."/>
            <person name="Cuomo C.A."/>
            <person name="Buchler N.E."/>
            <person name="Grigoriev I.V."/>
            <person name="Spatafora J.W."/>
            <person name="Stajich J.E."/>
            <person name="James T.Y."/>
        </authorList>
    </citation>
    <scope>NUCLEOTIDE SEQUENCE</scope>
    <source>
        <strain evidence="8">AG</strain>
    </source>
</reference>
<proteinExistence type="inferred from homology"/>
<evidence type="ECO:0000256" key="1">
    <source>
        <dbReference type="ARBA" id="ARBA00006699"/>
    </source>
</evidence>
<accession>A0AAD5E5Z9</accession>
<keyword evidence="2 4" id="KW-0732">Signal</keyword>
<keyword evidence="3" id="KW-0456">Lyase</keyword>
<dbReference type="InterPro" id="IPR004103">
    <property type="entry name" value="Lyase_8_C"/>
</dbReference>
<organism evidence="8 9">
    <name type="scientific">Umbelopsis ramanniana AG</name>
    <dbReference type="NCBI Taxonomy" id="1314678"/>
    <lineage>
        <taxon>Eukaryota</taxon>
        <taxon>Fungi</taxon>
        <taxon>Fungi incertae sedis</taxon>
        <taxon>Mucoromycota</taxon>
        <taxon>Mucoromycotina</taxon>
        <taxon>Umbelopsidomycetes</taxon>
        <taxon>Umbelopsidales</taxon>
        <taxon>Umbelopsidaceae</taxon>
        <taxon>Umbelopsis</taxon>
    </lineage>
</organism>
<evidence type="ECO:0000313" key="9">
    <source>
        <dbReference type="Proteomes" id="UP001206595"/>
    </source>
</evidence>
<name>A0AAD5E5Z9_UMBRA</name>
<dbReference type="InterPro" id="IPR011013">
    <property type="entry name" value="Gal_mutarotase_sf_dom"/>
</dbReference>
<dbReference type="AlphaFoldDB" id="A0AAD5E5Z9"/>
<keyword evidence="9" id="KW-1185">Reference proteome</keyword>
<evidence type="ECO:0000313" key="8">
    <source>
        <dbReference type="EMBL" id="KAI8576265.1"/>
    </source>
</evidence>
<dbReference type="GO" id="GO:0030246">
    <property type="term" value="F:carbohydrate binding"/>
    <property type="evidence" value="ECO:0007669"/>
    <property type="project" value="InterPro"/>
</dbReference>
<evidence type="ECO:0000256" key="2">
    <source>
        <dbReference type="ARBA" id="ARBA00022729"/>
    </source>
</evidence>
<evidence type="ECO:0000259" key="6">
    <source>
        <dbReference type="Pfam" id="PF02884"/>
    </source>
</evidence>
<feature type="domain" description="Polysaccharide lyase family 8 central" evidence="5">
    <location>
        <begin position="425"/>
        <end position="680"/>
    </location>
</feature>
<dbReference type="SUPFAM" id="SSF49863">
    <property type="entry name" value="Hyaluronate lyase-like, C-terminal domain"/>
    <property type="match status" value="1"/>
</dbReference>
<feature type="domain" description="Polysaccharide lyase family 8 C-terminal" evidence="6">
    <location>
        <begin position="691"/>
        <end position="745"/>
    </location>
</feature>
<dbReference type="GeneID" id="75917095"/>
<feature type="signal peptide" evidence="4">
    <location>
        <begin position="1"/>
        <end position="24"/>
    </location>
</feature>
<dbReference type="SUPFAM" id="SSF48230">
    <property type="entry name" value="Chondroitin AC/alginate lyase"/>
    <property type="match status" value="1"/>
</dbReference>
<dbReference type="Gene3D" id="2.70.98.10">
    <property type="match status" value="1"/>
</dbReference>
<gene>
    <name evidence="8" type="ORF">K450DRAFT_257951</name>
</gene>
<evidence type="ECO:0000259" key="5">
    <source>
        <dbReference type="Pfam" id="PF02278"/>
    </source>
</evidence>
<feature type="domain" description="Polysaccharide lyase 8 N-terminal alpha-helical" evidence="7">
    <location>
        <begin position="81"/>
        <end position="378"/>
    </location>
</feature>
<evidence type="ECO:0000259" key="7">
    <source>
        <dbReference type="Pfam" id="PF08124"/>
    </source>
</evidence>
<dbReference type="InterPro" id="IPR014718">
    <property type="entry name" value="GH-type_carb-bd"/>
</dbReference>
<evidence type="ECO:0000256" key="3">
    <source>
        <dbReference type="ARBA" id="ARBA00023239"/>
    </source>
</evidence>
<dbReference type="InterPro" id="IPR011071">
    <property type="entry name" value="Lyase_8-like_C"/>
</dbReference>
<dbReference type="RefSeq" id="XP_051441269.1">
    <property type="nucleotide sequence ID" value="XM_051591752.1"/>
</dbReference>
<dbReference type="InterPro" id="IPR038970">
    <property type="entry name" value="Lyase_8"/>
</dbReference>
<dbReference type="PANTHER" id="PTHR38481:SF1">
    <property type="entry name" value="HYALURONATE LYASE"/>
    <property type="match status" value="1"/>
</dbReference>
<dbReference type="Gene3D" id="1.50.10.100">
    <property type="entry name" value="Chondroitin AC/alginate lyase"/>
    <property type="match status" value="1"/>
</dbReference>
<reference evidence="8" key="1">
    <citation type="submission" date="2021-06" db="EMBL/GenBank/DDBJ databases">
        <authorList>
            <consortium name="DOE Joint Genome Institute"/>
            <person name="Mondo S.J."/>
            <person name="Amses K.R."/>
            <person name="Simmons D.R."/>
            <person name="Longcore J.E."/>
            <person name="Seto K."/>
            <person name="Alves G.H."/>
            <person name="Bonds A.E."/>
            <person name="Quandt C.A."/>
            <person name="Davis W.J."/>
            <person name="Chang Y."/>
            <person name="Letcher P.M."/>
            <person name="Powell M.J."/>
            <person name="Kuo A."/>
            <person name="Labutti K."/>
            <person name="Pangilinan J."/>
            <person name="Andreopoulos W."/>
            <person name="Tritt A."/>
            <person name="Riley R."/>
            <person name="Hundley H."/>
            <person name="Johnson J."/>
            <person name="Lipzen A."/>
            <person name="Barry K."/>
            <person name="Berbee M.L."/>
            <person name="Buchler N.E."/>
            <person name="Grigoriev I.V."/>
            <person name="Spatafora J.W."/>
            <person name="Stajich J.E."/>
            <person name="James T.Y."/>
        </authorList>
    </citation>
    <scope>NUCLEOTIDE SEQUENCE</scope>
    <source>
        <strain evidence="8">AG</strain>
    </source>
</reference>
<sequence length="802" mass="90773">MKSYRSTSTIFGLALFALVALYWSQSTVLDTTESNPSVDFEFPEIVNPQEPFEDLRRRYLTLISEANEYSVAHPPIRKRSWQDRVDHIHANALHHYYTLDKHEYRTALWEDIGELTSSNLTATFYRIGSLAQAWATPSGPLYHNQELLVDVLTALRWLVERHYNPNIIRVGNWWDWQIGIPYQINDLVALFYNVMDADLRTALTAASRYFIPEPIKTGANRVWTCKIIAVRGILDSNQTELDLGSQNLQDPETILLDYVESGDGFYRDGSFIQHDTIPYHGGYGKNLFKGLADIIYLLHGSAWELKDKRISHIYEWAVNSFMPIVWRGALFANLRGREISRKDGTDYHAADDVITGMLRLIQIANDEKFVAKLKSWVKFNIVSARPWHDYLDAAPGSLYRAAADIIHDKSVIPLEDLSETVWMKKSDRAFMLRSTYALALSMSSDHVSTYECLNHGNLKGWYTGSGMTLLYNDDLGQYNDGYWATADMYHVPGVTAHLRVRKPCSGSRYVSQDGRTYGSTSGQHASIGMQYLSWGRTVNATKSWFFLDNEIVCLGAGISGIGETHTTIDQRQILSQRRIYLDGIEMPHESTFNKTFSPHTLHTVQLQSNVEEASDIAYNVYHVSENLILSKDDRTGSWIDVNNGHVIQDTTPFQRKYVTLYIDHGDSPVNASYIYSIRPKPELIPHLRTFQVLSNTEAVQAVQSVDKRVTGAVFYEKAQVPDILTASTACSITLTASETDGYVKVAIELPATPDEPAYFHFKQLAPYHLRSEVDGITVLATGKTGIQLAMTRASVVLDFVLH</sequence>
<dbReference type="Pfam" id="PF02278">
    <property type="entry name" value="Lyase_8"/>
    <property type="match status" value="1"/>
</dbReference>
<dbReference type="Pfam" id="PF02884">
    <property type="entry name" value="Lyase_8_C"/>
    <property type="match status" value="1"/>
</dbReference>
<dbReference type="InterPro" id="IPR008929">
    <property type="entry name" value="Chondroitin_lyas"/>
</dbReference>
<dbReference type="InterPro" id="IPR012970">
    <property type="entry name" value="Lyase_8_alpha_N"/>
</dbReference>
<dbReference type="EMBL" id="MU620959">
    <property type="protein sequence ID" value="KAI8576265.1"/>
    <property type="molecule type" value="Genomic_DNA"/>
</dbReference>
<dbReference type="GO" id="GO:0005975">
    <property type="term" value="P:carbohydrate metabolic process"/>
    <property type="evidence" value="ECO:0007669"/>
    <property type="project" value="InterPro"/>
</dbReference>
<dbReference type="Gene3D" id="2.60.220.10">
    <property type="entry name" value="Polysaccharide lyase family 8-like, C-terminal"/>
    <property type="match status" value="1"/>
</dbReference>
<dbReference type="Pfam" id="PF08124">
    <property type="entry name" value="Lyase_8_N"/>
    <property type="match status" value="1"/>
</dbReference>
<dbReference type="PANTHER" id="PTHR38481">
    <property type="entry name" value="HYALURONATE LYASE"/>
    <property type="match status" value="1"/>
</dbReference>
<dbReference type="GO" id="GO:0016837">
    <property type="term" value="F:carbon-oxygen lyase activity, acting on polysaccharides"/>
    <property type="evidence" value="ECO:0007669"/>
    <property type="project" value="UniProtKB-ARBA"/>
</dbReference>
<dbReference type="CDD" id="cd01083">
    <property type="entry name" value="GAG_Lyase"/>
    <property type="match status" value="1"/>
</dbReference>